<organism evidence="9 10">
    <name type="scientific">Nakamurella alba</name>
    <dbReference type="NCBI Taxonomy" id="2665158"/>
    <lineage>
        <taxon>Bacteria</taxon>
        <taxon>Bacillati</taxon>
        <taxon>Actinomycetota</taxon>
        <taxon>Actinomycetes</taxon>
        <taxon>Nakamurellales</taxon>
        <taxon>Nakamurellaceae</taxon>
        <taxon>Nakamurella</taxon>
    </lineage>
</organism>
<evidence type="ECO:0000256" key="4">
    <source>
        <dbReference type="ARBA" id="ARBA00023163"/>
    </source>
</evidence>
<comment type="caution">
    <text evidence="9">The sequence shown here is derived from an EMBL/GenBank/DDBJ whole genome shotgun (WGS) entry which is preliminary data.</text>
</comment>
<dbReference type="Gene3D" id="1.10.10.10">
    <property type="entry name" value="Winged helix-like DNA-binding domain superfamily/Winged helix DNA-binding domain"/>
    <property type="match status" value="1"/>
</dbReference>
<feature type="domain" description="IclR-ED" evidence="8">
    <location>
        <begin position="63"/>
        <end position="250"/>
    </location>
</feature>
<dbReference type="SMART" id="SM00346">
    <property type="entry name" value="HTH_ICLR"/>
    <property type="match status" value="1"/>
</dbReference>
<accession>A0A7K1FMK9</accession>
<evidence type="ECO:0000313" key="10">
    <source>
        <dbReference type="Proteomes" id="UP000460221"/>
    </source>
</evidence>
<keyword evidence="2" id="KW-0805">Transcription regulation</keyword>
<keyword evidence="10" id="KW-1185">Reference proteome</keyword>
<evidence type="ECO:0000313" key="9">
    <source>
        <dbReference type="EMBL" id="MTD15320.1"/>
    </source>
</evidence>
<keyword evidence="4" id="KW-0804">Transcription</keyword>
<dbReference type="SUPFAM" id="SSF55781">
    <property type="entry name" value="GAF domain-like"/>
    <property type="match status" value="1"/>
</dbReference>
<dbReference type="EMBL" id="WLYK01000006">
    <property type="protein sequence ID" value="MTD15320.1"/>
    <property type="molecule type" value="Genomic_DNA"/>
</dbReference>
<dbReference type="InterPro" id="IPR014757">
    <property type="entry name" value="Tscrpt_reg_IclR_C"/>
</dbReference>
<keyword evidence="1" id="KW-0319">Glycerol metabolism</keyword>
<dbReference type="SUPFAM" id="SSF46785">
    <property type="entry name" value="Winged helix' DNA-binding domain"/>
    <property type="match status" value="1"/>
</dbReference>
<evidence type="ECO:0000256" key="2">
    <source>
        <dbReference type="ARBA" id="ARBA00023015"/>
    </source>
</evidence>
<name>A0A7K1FMK9_9ACTN</name>
<evidence type="ECO:0000259" key="7">
    <source>
        <dbReference type="PROSITE" id="PS51077"/>
    </source>
</evidence>
<sequence>MQSVDRALTILELLAADGQLGVTEIAGLLGVHKSTASRLLATLESHGLAEQLPDRGRYRLGVGVLRLAGATRSRLDVVQESRPVTKALATEIGETVNIVILSGRETLYLDQVAGTSALRIHNWVGKRNPLHATANGRVLLAHISDTERDALLAASVGSAGSLPRLTEHTVTSRAGLLAELEQVRARGYAVARDELEIGLTAVAAPIRGTDGSVIASLSASGPTFRVADRLDGVVAAVMSAAVAVSHRMGWAGPSRLSS</sequence>
<comment type="function">
    <text evidence="5">May be an activator protein for the gylABX operon.</text>
</comment>
<dbReference type="GO" id="GO:0003700">
    <property type="term" value="F:DNA-binding transcription factor activity"/>
    <property type="evidence" value="ECO:0007669"/>
    <property type="project" value="TreeGrafter"/>
</dbReference>
<dbReference type="AlphaFoldDB" id="A0A7K1FMK9"/>
<dbReference type="InterPro" id="IPR050707">
    <property type="entry name" value="HTH_MetabolicPath_Reg"/>
</dbReference>
<proteinExistence type="predicted"/>
<protein>
    <recommendedName>
        <fullName evidence="6">Glycerol operon regulatory protein</fullName>
    </recommendedName>
</protein>
<dbReference type="InterPro" id="IPR005471">
    <property type="entry name" value="Tscrpt_reg_IclR_N"/>
</dbReference>
<dbReference type="InterPro" id="IPR029016">
    <property type="entry name" value="GAF-like_dom_sf"/>
</dbReference>
<dbReference type="InterPro" id="IPR036390">
    <property type="entry name" value="WH_DNA-bd_sf"/>
</dbReference>
<dbReference type="Gene3D" id="3.30.450.40">
    <property type="match status" value="1"/>
</dbReference>
<evidence type="ECO:0000259" key="8">
    <source>
        <dbReference type="PROSITE" id="PS51078"/>
    </source>
</evidence>
<reference evidence="9 10" key="1">
    <citation type="submission" date="2019-11" db="EMBL/GenBank/DDBJ databases">
        <authorList>
            <person name="Jiang L.-Q."/>
        </authorList>
    </citation>
    <scope>NUCLEOTIDE SEQUENCE [LARGE SCALE GENOMIC DNA]</scope>
    <source>
        <strain evidence="9 10">YIM 132087</strain>
    </source>
</reference>
<keyword evidence="3" id="KW-0238">DNA-binding</keyword>
<dbReference type="PROSITE" id="PS51077">
    <property type="entry name" value="HTH_ICLR"/>
    <property type="match status" value="1"/>
</dbReference>
<dbReference type="PROSITE" id="PS51078">
    <property type="entry name" value="ICLR_ED"/>
    <property type="match status" value="1"/>
</dbReference>
<dbReference type="PANTHER" id="PTHR30136:SF35">
    <property type="entry name" value="HTH-TYPE TRANSCRIPTIONAL REGULATOR RV1719"/>
    <property type="match status" value="1"/>
</dbReference>
<dbReference type="PANTHER" id="PTHR30136">
    <property type="entry name" value="HELIX-TURN-HELIX TRANSCRIPTIONAL REGULATOR, ICLR FAMILY"/>
    <property type="match status" value="1"/>
</dbReference>
<dbReference type="FunFam" id="1.10.10.10:FF:000056">
    <property type="entry name" value="IclR family transcriptional regulator"/>
    <property type="match status" value="1"/>
</dbReference>
<dbReference type="GO" id="GO:0006071">
    <property type="term" value="P:glycerol metabolic process"/>
    <property type="evidence" value="ECO:0007669"/>
    <property type="project" value="UniProtKB-KW"/>
</dbReference>
<dbReference type="InterPro" id="IPR036388">
    <property type="entry name" value="WH-like_DNA-bd_sf"/>
</dbReference>
<gene>
    <name evidence="9" type="ORF">GIS00_15360</name>
</gene>
<evidence type="ECO:0000256" key="6">
    <source>
        <dbReference type="ARBA" id="ARBA00070406"/>
    </source>
</evidence>
<dbReference type="Pfam" id="PF01614">
    <property type="entry name" value="IclR_C"/>
    <property type="match status" value="1"/>
</dbReference>
<evidence type="ECO:0000256" key="1">
    <source>
        <dbReference type="ARBA" id="ARBA00022798"/>
    </source>
</evidence>
<feature type="domain" description="HTH iclR-type" evidence="7">
    <location>
        <begin position="1"/>
        <end position="62"/>
    </location>
</feature>
<evidence type="ECO:0000256" key="5">
    <source>
        <dbReference type="ARBA" id="ARBA00058938"/>
    </source>
</evidence>
<dbReference type="Proteomes" id="UP000460221">
    <property type="component" value="Unassembled WGS sequence"/>
</dbReference>
<dbReference type="GO" id="GO:0045892">
    <property type="term" value="P:negative regulation of DNA-templated transcription"/>
    <property type="evidence" value="ECO:0007669"/>
    <property type="project" value="TreeGrafter"/>
</dbReference>
<evidence type="ECO:0000256" key="3">
    <source>
        <dbReference type="ARBA" id="ARBA00023125"/>
    </source>
</evidence>
<dbReference type="Pfam" id="PF09339">
    <property type="entry name" value="HTH_IclR"/>
    <property type="match status" value="1"/>
</dbReference>
<dbReference type="GO" id="GO:0003677">
    <property type="term" value="F:DNA binding"/>
    <property type="evidence" value="ECO:0007669"/>
    <property type="project" value="UniProtKB-KW"/>
</dbReference>